<dbReference type="InterPro" id="IPR015661">
    <property type="entry name" value="Bub1/Mad3"/>
</dbReference>
<evidence type="ECO:0000313" key="4">
    <source>
        <dbReference type="EMBL" id="KAG2220023.1"/>
    </source>
</evidence>
<accession>A0A8H7S0P5</accession>
<feature type="compositionally biased region" description="Low complexity" evidence="2">
    <location>
        <begin position="242"/>
        <end position="255"/>
    </location>
</feature>
<reference evidence="4 5" key="1">
    <citation type="submission" date="2020-12" db="EMBL/GenBank/DDBJ databases">
        <title>Metabolic potential, ecology and presence of endohyphal bacteria is reflected in genomic diversity of Mucoromycotina.</title>
        <authorList>
            <person name="Muszewska A."/>
            <person name="Okrasinska A."/>
            <person name="Steczkiewicz K."/>
            <person name="Drgas O."/>
            <person name="Orlowska M."/>
            <person name="Perlinska-Lenart U."/>
            <person name="Aleksandrzak-Piekarczyk T."/>
            <person name="Szatraj K."/>
            <person name="Zielenkiewicz U."/>
            <person name="Pilsyk S."/>
            <person name="Malc E."/>
            <person name="Mieczkowski P."/>
            <person name="Kruszewska J.S."/>
            <person name="Biernat P."/>
            <person name="Pawlowska J."/>
        </authorList>
    </citation>
    <scope>NUCLEOTIDE SEQUENCE [LARGE SCALE GENOMIC DNA]</scope>
    <source>
        <strain evidence="4 5">CBS 142.35</strain>
    </source>
</reference>
<feature type="domain" description="BUB1 N-terminal" evidence="3">
    <location>
        <begin position="60"/>
        <end position="217"/>
    </location>
</feature>
<keyword evidence="5" id="KW-1185">Reference proteome</keyword>
<dbReference type="SMART" id="SM00777">
    <property type="entry name" value="Mad3_BUB1_I"/>
    <property type="match status" value="1"/>
</dbReference>
<sequence>MDDEQRQAILDNIPEFSTIEGQKENVMPRREGRSATSLVTLYNTSSEEREQQLQQGHDQFSLELQDSNDLDDPLDVYLRYIRWTIEMYPGGHSQYSDLKGLLEETTSKFQQSKRYQNDIRYLKVWIKYIDYLDNPEEAYQLLMRNHIGDACTLFYEEYANYLEGRKRYEDAKIIYDKGWKLNAEPKERLERKRKQFMIRMEQQRQEQEEHQRNAFLSNNRVPLGMKYDHSLISPSREQQLQRSTSASSSSSSRRAQFSVYTGPEIDNTPVPTSTSSSSALVDNSRQRPENQSEVSTFSGTTIPQKPYRRPKQRSSFTVFRDDEQTQGEEEEESITQQSNNNSIYSHNSNTEIIAATKDCLKKSNNPKQEPISFEELRYQSLEKQIQLEMLRTSSTITNSSSFFSNPLYNDPEPSQLTQETKNATDLVNDLIYGQGKEQDENNIQEEEEPLSFTPQNIQRYHTDENAIDSGPLSKMNLSRKESSNSLFEEPFINNHNSDNEDLDYAMRQEAEKAKRIPSKRTRPY</sequence>
<dbReference type="Proteomes" id="UP000646827">
    <property type="component" value="Unassembled WGS sequence"/>
</dbReference>
<dbReference type="EMBL" id="JAEPRB010000154">
    <property type="protein sequence ID" value="KAG2220023.1"/>
    <property type="molecule type" value="Genomic_DNA"/>
</dbReference>
<evidence type="ECO:0000256" key="2">
    <source>
        <dbReference type="SAM" id="MobiDB-lite"/>
    </source>
</evidence>
<dbReference type="GO" id="GO:0032991">
    <property type="term" value="C:protein-containing complex"/>
    <property type="evidence" value="ECO:0007669"/>
    <property type="project" value="UniProtKB-ARBA"/>
</dbReference>
<gene>
    <name evidence="4" type="ORF">INT45_012199</name>
</gene>
<dbReference type="InterPro" id="IPR013212">
    <property type="entry name" value="Mad3/Bub1_I"/>
</dbReference>
<dbReference type="FunFam" id="1.25.40.430:FF:000003">
    <property type="entry name" value="Checkpoint serine/threonine-protein kinase BUB1"/>
    <property type="match status" value="1"/>
</dbReference>
<feature type="region of interest" description="Disordered" evidence="2">
    <location>
        <begin position="233"/>
        <end position="345"/>
    </location>
</feature>
<comment type="caution">
    <text evidence="4">The sequence shown here is derived from an EMBL/GenBank/DDBJ whole genome shotgun (WGS) entry which is preliminary data.</text>
</comment>
<dbReference type="Pfam" id="PF08311">
    <property type="entry name" value="Mad3_BUB1_I"/>
    <property type="match status" value="1"/>
</dbReference>
<dbReference type="GO" id="GO:0004672">
    <property type="term" value="F:protein kinase activity"/>
    <property type="evidence" value="ECO:0007669"/>
    <property type="project" value="TreeGrafter"/>
</dbReference>
<dbReference type="PROSITE" id="PS51489">
    <property type="entry name" value="BUB1_N"/>
    <property type="match status" value="1"/>
</dbReference>
<proteinExistence type="predicted"/>
<organism evidence="4 5">
    <name type="scientific">Circinella minor</name>
    <dbReference type="NCBI Taxonomy" id="1195481"/>
    <lineage>
        <taxon>Eukaryota</taxon>
        <taxon>Fungi</taxon>
        <taxon>Fungi incertae sedis</taxon>
        <taxon>Mucoromycota</taxon>
        <taxon>Mucoromycotina</taxon>
        <taxon>Mucoromycetes</taxon>
        <taxon>Mucorales</taxon>
        <taxon>Lichtheimiaceae</taxon>
        <taxon>Circinella</taxon>
    </lineage>
</organism>
<feature type="compositionally biased region" description="Low complexity" evidence="2">
    <location>
        <begin position="334"/>
        <end position="345"/>
    </location>
</feature>
<feature type="coiled-coil region" evidence="1">
    <location>
        <begin position="186"/>
        <end position="213"/>
    </location>
</feature>
<dbReference type="Gene3D" id="1.25.40.430">
    <property type="match status" value="1"/>
</dbReference>
<dbReference type="GO" id="GO:0005634">
    <property type="term" value="C:nucleus"/>
    <property type="evidence" value="ECO:0007669"/>
    <property type="project" value="TreeGrafter"/>
</dbReference>
<feature type="compositionally biased region" description="Basic residues" evidence="2">
    <location>
        <begin position="515"/>
        <end position="524"/>
    </location>
</feature>
<dbReference type="PANTHER" id="PTHR14030">
    <property type="entry name" value="MITOTIC CHECKPOINT SERINE/THREONINE-PROTEIN KINASE BUB1"/>
    <property type="match status" value="1"/>
</dbReference>
<feature type="compositionally biased region" description="Acidic residues" evidence="2">
    <location>
        <begin position="324"/>
        <end position="333"/>
    </location>
</feature>
<feature type="compositionally biased region" description="Polar residues" evidence="2">
    <location>
        <begin position="291"/>
        <end position="303"/>
    </location>
</feature>
<evidence type="ECO:0000313" key="5">
    <source>
        <dbReference type="Proteomes" id="UP000646827"/>
    </source>
</evidence>
<dbReference type="AlphaFoldDB" id="A0A8H7S0P5"/>
<dbReference type="PANTHER" id="PTHR14030:SF4">
    <property type="entry name" value="BUB1 KINASE, ISOFORM A-RELATED"/>
    <property type="match status" value="1"/>
</dbReference>
<evidence type="ECO:0000259" key="3">
    <source>
        <dbReference type="PROSITE" id="PS51489"/>
    </source>
</evidence>
<protein>
    <recommendedName>
        <fullName evidence="3">BUB1 N-terminal domain-containing protein</fullName>
    </recommendedName>
</protein>
<feature type="region of interest" description="Disordered" evidence="2">
    <location>
        <begin position="466"/>
        <end position="524"/>
    </location>
</feature>
<keyword evidence="1" id="KW-0175">Coiled coil</keyword>
<name>A0A8H7S0P5_9FUNG</name>
<feature type="compositionally biased region" description="Basic and acidic residues" evidence="2">
    <location>
        <begin position="504"/>
        <end position="514"/>
    </location>
</feature>
<dbReference type="GO" id="GO:0007094">
    <property type="term" value="P:mitotic spindle assembly checkpoint signaling"/>
    <property type="evidence" value="ECO:0007669"/>
    <property type="project" value="InterPro"/>
</dbReference>
<dbReference type="GO" id="GO:0051754">
    <property type="term" value="P:meiotic sister chromatid cohesion, centromeric"/>
    <property type="evidence" value="ECO:0007669"/>
    <property type="project" value="TreeGrafter"/>
</dbReference>
<evidence type="ECO:0000256" key="1">
    <source>
        <dbReference type="SAM" id="Coils"/>
    </source>
</evidence>
<dbReference type="OrthoDB" id="248495at2759"/>